<dbReference type="InterPro" id="IPR000641">
    <property type="entry name" value="CbxX/CfxQ"/>
</dbReference>
<evidence type="ECO:0000256" key="3">
    <source>
        <dbReference type="ARBA" id="ARBA00022840"/>
    </source>
</evidence>
<protein>
    <submittedName>
        <fullName evidence="6">Unannotated protein</fullName>
    </submittedName>
</protein>
<dbReference type="InterPro" id="IPR050773">
    <property type="entry name" value="CbxX/CfxQ_RuBisCO_ESX"/>
</dbReference>
<feature type="compositionally biased region" description="Low complexity" evidence="4">
    <location>
        <begin position="175"/>
        <end position="205"/>
    </location>
</feature>
<dbReference type="FunFam" id="3.40.50.300:FF:000216">
    <property type="entry name" value="Type VII secretion ATPase EccA"/>
    <property type="match status" value="1"/>
</dbReference>
<dbReference type="Gene3D" id="1.10.8.60">
    <property type="match status" value="1"/>
</dbReference>
<dbReference type="Pfam" id="PF17866">
    <property type="entry name" value="AAA_lid_6"/>
    <property type="match status" value="1"/>
</dbReference>
<reference evidence="6" key="1">
    <citation type="submission" date="2020-05" db="EMBL/GenBank/DDBJ databases">
        <authorList>
            <person name="Chiriac C."/>
            <person name="Salcher M."/>
            <person name="Ghai R."/>
            <person name="Kavagutti S V."/>
        </authorList>
    </citation>
    <scope>NUCLEOTIDE SEQUENCE</scope>
</reference>
<dbReference type="PANTHER" id="PTHR43392">
    <property type="entry name" value="AAA-TYPE ATPASE FAMILY PROTEIN / ANKYRIN REPEAT FAMILY PROTEIN"/>
    <property type="match status" value="1"/>
</dbReference>
<evidence type="ECO:0000256" key="2">
    <source>
        <dbReference type="ARBA" id="ARBA00022741"/>
    </source>
</evidence>
<dbReference type="InterPro" id="IPR041627">
    <property type="entry name" value="AAA_lid_6"/>
</dbReference>
<evidence type="ECO:0000259" key="5">
    <source>
        <dbReference type="SMART" id="SM00382"/>
    </source>
</evidence>
<dbReference type="CDD" id="cd00009">
    <property type="entry name" value="AAA"/>
    <property type="match status" value="1"/>
</dbReference>
<dbReference type="InterPro" id="IPR003959">
    <property type="entry name" value="ATPase_AAA_core"/>
</dbReference>
<keyword evidence="3" id="KW-0067">ATP-binding</keyword>
<dbReference type="PRINTS" id="PR00819">
    <property type="entry name" value="CBXCFQXSUPER"/>
</dbReference>
<proteinExistence type="inferred from homology"/>
<feature type="region of interest" description="Disordered" evidence="4">
    <location>
        <begin position="166"/>
        <end position="208"/>
    </location>
</feature>
<keyword evidence="2" id="KW-0547">Nucleotide-binding</keyword>
<dbReference type="InterPro" id="IPR027417">
    <property type="entry name" value="P-loop_NTPase"/>
</dbReference>
<dbReference type="PANTHER" id="PTHR43392:SF2">
    <property type="entry name" value="AAA-TYPE ATPASE FAMILY PROTEIN _ ANKYRIN REPEAT FAMILY PROTEIN"/>
    <property type="match status" value="1"/>
</dbReference>
<evidence type="ECO:0000256" key="4">
    <source>
        <dbReference type="SAM" id="MobiDB-lite"/>
    </source>
</evidence>
<dbReference type="AlphaFoldDB" id="A0A6J6PR93"/>
<sequence length="488" mass="51392">MSTLAAALDTVADAARSAGLDPSQARREGEVFAAAVAEHVIATAFGPWCEQTGRPASAEEFAEAASAGRRYRSAPTPLVSQLHLTRSPHATAYEEALADVATAAIGLGTPDERTAGIAMMAIAAQRGGAPAMSSAAREPVRGVADQLLASLEERSRSVLAQLAQLTPPPGEVGLGPSAASSPGSTDREGVAAASTPPPTATETAVPEPPAKTLEELLAELDGLVGLDDVKAEIHRQAAVLRVEGLRKQAGLEQPTITRHLIFNGNPGTGKTTVARLVAGIYRALGLLTKGQLVEVDRSELVAGYLGQTAMKTAEVVASAVGGVLFIDEAYSLAGDQYGQEAVDTLVKEMEDRRNDLVVIVAGYPEPMQVFIAQNPGLESRFRTTIDFADYTDDELVAIFARLAGGADYDAGDDVLARLRTLLGAAQRGPTFGNGRYVRNILEAAIGRHAWRLRDIAEPTLEELRTLRPDDVADPPEVVPFETTPEEQP</sequence>
<dbReference type="EMBL" id="CAEZXR010000090">
    <property type="protein sequence ID" value="CAB4700982.1"/>
    <property type="molecule type" value="Genomic_DNA"/>
</dbReference>
<dbReference type="Gene3D" id="3.40.50.300">
    <property type="entry name" value="P-loop containing nucleotide triphosphate hydrolases"/>
    <property type="match status" value="1"/>
</dbReference>
<name>A0A6J6PR93_9ZZZZ</name>
<gene>
    <name evidence="6" type="ORF">UFOPK2579_00940</name>
</gene>
<comment type="similarity">
    <text evidence="1">Belongs to the CbxX/CfxQ family.</text>
</comment>
<dbReference type="GO" id="GO:0016887">
    <property type="term" value="F:ATP hydrolysis activity"/>
    <property type="evidence" value="ECO:0007669"/>
    <property type="project" value="InterPro"/>
</dbReference>
<accession>A0A6J6PR93</accession>
<feature type="region of interest" description="Disordered" evidence="4">
    <location>
        <begin position="465"/>
        <end position="488"/>
    </location>
</feature>
<dbReference type="SMART" id="SM00382">
    <property type="entry name" value="AAA"/>
    <property type="match status" value="1"/>
</dbReference>
<evidence type="ECO:0000313" key="6">
    <source>
        <dbReference type="EMBL" id="CAB4700982.1"/>
    </source>
</evidence>
<dbReference type="Pfam" id="PF00004">
    <property type="entry name" value="AAA"/>
    <property type="match status" value="1"/>
</dbReference>
<evidence type="ECO:0000256" key="1">
    <source>
        <dbReference type="ARBA" id="ARBA00010378"/>
    </source>
</evidence>
<dbReference type="InterPro" id="IPR003593">
    <property type="entry name" value="AAA+_ATPase"/>
</dbReference>
<organism evidence="6">
    <name type="scientific">freshwater metagenome</name>
    <dbReference type="NCBI Taxonomy" id="449393"/>
    <lineage>
        <taxon>unclassified sequences</taxon>
        <taxon>metagenomes</taxon>
        <taxon>ecological metagenomes</taxon>
    </lineage>
</organism>
<dbReference type="GO" id="GO:0005524">
    <property type="term" value="F:ATP binding"/>
    <property type="evidence" value="ECO:0007669"/>
    <property type="project" value="UniProtKB-KW"/>
</dbReference>
<dbReference type="SUPFAM" id="SSF52540">
    <property type="entry name" value="P-loop containing nucleoside triphosphate hydrolases"/>
    <property type="match status" value="1"/>
</dbReference>
<feature type="domain" description="AAA+ ATPase" evidence="5">
    <location>
        <begin position="256"/>
        <end position="391"/>
    </location>
</feature>